<evidence type="ECO:0000313" key="2">
    <source>
        <dbReference type="Proteomes" id="UP000002358"/>
    </source>
</evidence>
<dbReference type="KEGG" id="nvi:100302107"/>
<dbReference type="InterPro" id="IPR012575">
    <property type="entry name" value="NDUB1"/>
</dbReference>
<reference evidence="1" key="1">
    <citation type="submission" date="2021-01" db="UniProtKB">
        <authorList>
            <consortium name="EnsemblMetazoa"/>
        </authorList>
    </citation>
    <scope>IDENTIFICATION</scope>
</reference>
<protein>
    <recommendedName>
        <fullName evidence="3">NADH dehydrogenase [ubiquinone] 1 beta subcomplex subunit 1</fullName>
    </recommendedName>
</protein>
<dbReference type="Pfam" id="PF08040">
    <property type="entry name" value="NADH_oxidored"/>
    <property type="match status" value="1"/>
</dbReference>
<dbReference type="GO" id="GO:0005739">
    <property type="term" value="C:mitochondrion"/>
    <property type="evidence" value="ECO:0007669"/>
    <property type="project" value="InterPro"/>
</dbReference>
<dbReference type="GeneID" id="100302107"/>
<accession>A0A7M6W8D6</accession>
<dbReference type="CTD" id="4707"/>
<evidence type="ECO:0000313" key="1">
    <source>
        <dbReference type="EnsemblMetazoa" id="NP_001155261"/>
    </source>
</evidence>
<keyword evidence="2" id="KW-1185">Reference proteome</keyword>
<dbReference type="Proteomes" id="UP000002358">
    <property type="component" value="Chromosome 5"/>
</dbReference>
<sequence length="56" mass="6819">MRTQINLKREYLVCVFPFIGYLIGWKLDKMEDERLTKFRDKSALYRRDPPPAEPSW</sequence>
<dbReference type="EnsemblMetazoa" id="GeneID_100302107M_001161789">
    <property type="protein sequence ID" value="NP_001155261"/>
    <property type="gene ID" value="GeneID_100302107dufb1"/>
</dbReference>
<organism evidence="1 2">
    <name type="scientific">Nasonia vitripennis</name>
    <name type="common">Parasitic wasp</name>
    <dbReference type="NCBI Taxonomy" id="7425"/>
    <lineage>
        <taxon>Eukaryota</taxon>
        <taxon>Metazoa</taxon>
        <taxon>Ecdysozoa</taxon>
        <taxon>Arthropoda</taxon>
        <taxon>Hexapoda</taxon>
        <taxon>Insecta</taxon>
        <taxon>Pterygota</taxon>
        <taxon>Neoptera</taxon>
        <taxon>Endopterygota</taxon>
        <taxon>Hymenoptera</taxon>
        <taxon>Apocrita</taxon>
        <taxon>Proctotrupomorpha</taxon>
        <taxon>Chalcidoidea</taxon>
        <taxon>Pteromalidae</taxon>
        <taxon>Pteromalinae</taxon>
        <taxon>Nasonia</taxon>
    </lineage>
</organism>
<dbReference type="SMR" id="A0A7M6W8D6"/>
<dbReference type="FunCoup" id="A0A7M6W8D6">
    <property type="interactions" value="90"/>
</dbReference>
<dbReference type="RefSeq" id="NP_001155261.1">
    <property type="nucleotide sequence ID" value="NM_001161789.1"/>
</dbReference>
<dbReference type="AlphaFoldDB" id="A0A7M6W8D6"/>
<dbReference type="OrthoDB" id="9923602at2759"/>
<proteinExistence type="predicted"/>
<evidence type="ECO:0008006" key="3">
    <source>
        <dbReference type="Google" id="ProtNLM"/>
    </source>
</evidence>
<dbReference type="InParanoid" id="A0A7M6W8D6"/>
<name>A0A7M6W8D6_NASVI</name>